<evidence type="ECO:0000313" key="13">
    <source>
        <dbReference type="Proteomes" id="UP000183107"/>
    </source>
</evidence>
<dbReference type="SUPFAM" id="SSF52943">
    <property type="entry name" value="ATP synthase (F1-ATPase), gamma subunit"/>
    <property type="match status" value="1"/>
</dbReference>
<dbReference type="PRINTS" id="PR00126">
    <property type="entry name" value="ATPASEGAMMA"/>
</dbReference>
<evidence type="ECO:0000256" key="3">
    <source>
        <dbReference type="ARBA" id="ARBA00007681"/>
    </source>
</evidence>
<name>A0A1I4YRC1_9PROT</name>
<dbReference type="Pfam" id="PF00231">
    <property type="entry name" value="ATP-synt"/>
    <property type="match status" value="1"/>
</dbReference>
<organism evidence="12 13">
    <name type="scientific">Nitrosospira briensis</name>
    <dbReference type="NCBI Taxonomy" id="35799"/>
    <lineage>
        <taxon>Bacteria</taxon>
        <taxon>Pseudomonadati</taxon>
        <taxon>Pseudomonadota</taxon>
        <taxon>Betaproteobacteria</taxon>
        <taxon>Nitrosomonadales</taxon>
        <taxon>Nitrosomonadaceae</taxon>
        <taxon>Nitrosospira</taxon>
    </lineage>
</organism>
<dbReference type="Proteomes" id="UP000183107">
    <property type="component" value="Unassembled WGS sequence"/>
</dbReference>
<keyword evidence="4" id="KW-0813">Transport</keyword>
<evidence type="ECO:0000256" key="9">
    <source>
        <dbReference type="ARBA" id="ARBA00023310"/>
    </source>
</evidence>
<dbReference type="AlphaFoldDB" id="A0A1I4YRC1"/>
<feature type="compositionally biased region" description="Basic and acidic residues" evidence="11">
    <location>
        <begin position="172"/>
        <end position="189"/>
    </location>
</feature>
<proteinExistence type="inferred from homology"/>
<protein>
    <submittedName>
        <fullName evidence="12">F-type H+-transporting ATPase subunit gamma</fullName>
    </submittedName>
</protein>
<feature type="region of interest" description="Disordered" evidence="11">
    <location>
        <begin position="172"/>
        <end position="194"/>
    </location>
</feature>
<evidence type="ECO:0000256" key="10">
    <source>
        <dbReference type="SAM" id="Coils"/>
    </source>
</evidence>
<evidence type="ECO:0000256" key="6">
    <source>
        <dbReference type="ARBA" id="ARBA00023065"/>
    </source>
</evidence>
<dbReference type="InterPro" id="IPR035968">
    <property type="entry name" value="ATP_synth_F1_ATPase_gsu"/>
</dbReference>
<gene>
    <name evidence="12" type="ORF">SAMN05216386_0827</name>
</gene>
<evidence type="ECO:0000256" key="1">
    <source>
        <dbReference type="ARBA" id="ARBA00003456"/>
    </source>
</evidence>
<keyword evidence="13" id="KW-1185">Reference proteome</keyword>
<dbReference type="GO" id="GO:0045259">
    <property type="term" value="C:proton-transporting ATP synthase complex"/>
    <property type="evidence" value="ECO:0007669"/>
    <property type="project" value="UniProtKB-KW"/>
</dbReference>
<dbReference type="EMBL" id="FOVJ01000001">
    <property type="protein sequence ID" value="SFN40189.1"/>
    <property type="molecule type" value="Genomic_DNA"/>
</dbReference>
<dbReference type="OrthoDB" id="9812769at2"/>
<keyword evidence="6" id="KW-0406">Ion transport</keyword>
<evidence type="ECO:0000256" key="8">
    <source>
        <dbReference type="ARBA" id="ARBA00023196"/>
    </source>
</evidence>
<evidence type="ECO:0000256" key="4">
    <source>
        <dbReference type="ARBA" id="ARBA00022448"/>
    </source>
</evidence>
<evidence type="ECO:0000256" key="11">
    <source>
        <dbReference type="SAM" id="MobiDB-lite"/>
    </source>
</evidence>
<dbReference type="RefSeq" id="WP_074794922.1">
    <property type="nucleotide sequence ID" value="NZ_FOVJ01000001.1"/>
</dbReference>
<comment type="subcellular location">
    <subcellularLocation>
        <location evidence="2">Membrane</location>
        <topology evidence="2">Peripheral membrane protein</topology>
    </subcellularLocation>
</comment>
<evidence type="ECO:0000256" key="7">
    <source>
        <dbReference type="ARBA" id="ARBA00023136"/>
    </source>
</evidence>
<keyword evidence="9" id="KW-0066">ATP synthesis</keyword>
<dbReference type="PANTHER" id="PTHR11693">
    <property type="entry name" value="ATP SYNTHASE GAMMA CHAIN"/>
    <property type="match status" value="1"/>
</dbReference>
<sequence>MSDTLANLRQKIERARDLRSVVSTMKALAAVSIGQYEKSVRSLDEYYHAVELGLSVCLSTKAPSADVADVVTVPGEWKVKKDTGVTGAVVFGSDQGLVGQFNDVLADYAVHTLATIPGKTKVWAVGERVHDRLADRSVPLAGCLTVPFSIKAITPLVGQILAQIILPGLEGREERKESGGRESRARRGQAEQGEGKNGLQTLYLFYNSSRSGEIYEPVDQQLLPLDETWRSTLAKLPWPTKNLPEVVGSGPETLRTLVREYLFVSLFRACAESLASENASRLAAMERAERNIDQLSEDLRKTFYRLRQSKIDEELFDVLAGVEALKGPEQQKGRTRG</sequence>
<keyword evidence="8" id="KW-0139">CF(1)</keyword>
<comment type="function">
    <text evidence="1">Produces ATP from ADP in the presence of a proton gradient across the membrane. The gamma chain is believed to be important in regulating ATPase activity and the flow of protons through the CF(0) complex.</text>
</comment>
<keyword evidence="5" id="KW-0375">Hydrogen ion transport</keyword>
<evidence type="ECO:0000256" key="2">
    <source>
        <dbReference type="ARBA" id="ARBA00004170"/>
    </source>
</evidence>
<dbReference type="GO" id="GO:0046933">
    <property type="term" value="F:proton-transporting ATP synthase activity, rotational mechanism"/>
    <property type="evidence" value="ECO:0007669"/>
    <property type="project" value="InterPro"/>
</dbReference>
<evidence type="ECO:0000313" key="12">
    <source>
        <dbReference type="EMBL" id="SFN40189.1"/>
    </source>
</evidence>
<keyword evidence="7" id="KW-0472">Membrane</keyword>
<accession>A0A1I4YRC1</accession>
<comment type="similarity">
    <text evidence="3">Belongs to the ATPase gamma chain family.</text>
</comment>
<dbReference type="PANTHER" id="PTHR11693:SF22">
    <property type="entry name" value="ATP SYNTHASE SUBUNIT GAMMA, MITOCHONDRIAL"/>
    <property type="match status" value="1"/>
</dbReference>
<keyword evidence="10" id="KW-0175">Coiled coil</keyword>
<feature type="coiled-coil region" evidence="10">
    <location>
        <begin position="278"/>
        <end position="305"/>
    </location>
</feature>
<dbReference type="InterPro" id="IPR000131">
    <property type="entry name" value="ATP_synth_F1_gsu"/>
</dbReference>
<dbReference type="Gene3D" id="1.10.287.80">
    <property type="entry name" value="ATP synthase, gamma subunit, helix hairpin domain"/>
    <property type="match status" value="2"/>
</dbReference>
<evidence type="ECO:0000256" key="5">
    <source>
        <dbReference type="ARBA" id="ARBA00022781"/>
    </source>
</evidence>
<dbReference type="CDD" id="cd12151">
    <property type="entry name" value="F1-ATPase_gamma"/>
    <property type="match status" value="1"/>
</dbReference>
<reference evidence="13" key="1">
    <citation type="submission" date="2016-10" db="EMBL/GenBank/DDBJ databases">
        <authorList>
            <person name="Varghese N."/>
        </authorList>
    </citation>
    <scope>NUCLEOTIDE SEQUENCE [LARGE SCALE GENOMIC DNA]</scope>
    <source>
        <strain evidence="13">Nsp8</strain>
    </source>
</reference>